<keyword evidence="2" id="KW-1185">Reference proteome</keyword>
<evidence type="ECO:0000313" key="1">
    <source>
        <dbReference type="EMBL" id="UTO28226.1"/>
    </source>
</evidence>
<dbReference type="RefSeq" id="WP_254770136.1">
    <property type="nucleotide sequence ID" value="NZ_CP101114.1"/>
</dbReference>
<evidence type="ECO:0000313" key="2">
    <source>
        <dbReference type="Proteomes" id="UP001059475"/>
    </source>
</evidence>
<name>A0ABY5EVN2_9HYPH</name>
<sequence length="53" mass="5924">MMSEFKGLCDTAMMMVKTLLPCAEFACHDAADDFAVYYGLRCNSSSHRLRITA</sequence>
<dbReference type="EMBL" id="CP101114">
    <property type="protein sequence ID" value="UTO28226.1"/>
    <property type="molecule type" value="Genomic_DNA"/>
</dbReference>
<gene>
    <name evidence="1" type="ORF">NMK50_08765</name>
</gene>
<accession>A0ABY5EVN2</accession>
<organism evidence="1 2">
    <name type="scientific">Bartonella harrusi</name>
    <dbReference type="NCBI Taxonomy" id="2961895"/>
    <lineage>
        <taxon>Bacteria</taxon>
        <taxon>Pseudomonadati</taxon>
        <taxon>Pseudomonadota</taxon>
        <taxon>Alphaproteobacteria</taxon>
        <taxon>Hyphomicrobiales</taxon>
        <taxon>Bartonellaceae</taxon>
        <taxon>Bartonella</taxon>
    </lineage>
</organism>
<reference evidence="1" key="1">
    <citation type="submission" date="2022-07" db="EMBL/GenBank/DDBJ databases">
        <title>First report of Bartonella spp. in marsupials in Brazil, with a description of Bartonella harrusi sp. nov. and new proposal for taxonomic reclassification of species of the genus Bartonella.</title>
        <authorList>
            <person name="Amaral R.B."/>
        </authorList>
    </citation>
    <scope>NUCLEOTIDE SEQUENCE</scope>
    <source>
        <strain evidence="1">117A</strain>
    </source>
</reference>
<proteinExistence type="predicted"/>
<protein>
    <submittedName>
        <fullName evidence="1">Uncharacterized protein</fullName>
    </submittedName>
</protein>
<dbReference type="Proteomes" id="UP001059475">
    <property type="component" value="Chromosome"/>
</dbReference>